<accession>A0A2G5SJD1</accession>
<dbReference type="Pfam" id="PF00612">
    <property type="entry name" value="IQ"/>
    <property type="match status" value="3"/>
</dbReference>
<dbReference type="Gene3D" id="1.20.5.190">
    <property type="match status" value="1"/>
</dbReference>
<gene>
    <name evidence="3" type="primary">Cni-F39H12.3</name>
    <name evidence="3" type="synonym">Cnig_chr_X.g22242</name>
    <name evidence="3" type="ORF">B9Z55_022242</name>
</gene>
<evidence type="ECO:0000259" key="2">
    <source>
        <dbReference type="SMART" id="SM00394"/>
    </source>
</evidence>
<dbReference type="Pfam" id="PF02197">
    <property type="entry name" value="RIIa"/>
    <property type="match status" value="1"/>
</dbReference>
<dbReference type="Proteomes" id="UP000230233">
    <property type="component" value="Chromosome X"/>
</dbReference>
<feature type="domain" description="RIIa" evidence="2">
    <location>
        <begin position="78"/>
        <end position="115"/>
    </location>
</feature>
<feature type="region of interest" description="Disordered" evidence="1">
    <location>
        <begin position="1"/>
        <end position="20"/>
    </location>
</feature>
<evidence type="ECO:0000313" key="3">
    <source>
        <dbReference type="EMBL" id="PIC15158.1"/>
    </source>
</evidence>
<dbReference type="Gene3D" id="1.20.890.10">
    <property type="entry name" value="cAMP-dependent protein kinase regulatory subunit, dimerization-anchoring domain"/>
    <property type="match status" value="1"/>
</dbReference>
<dbReference type="GO" id="GO:0005516">
    <property type="term" value="F:calmodulin binding"/>
    <property type="evidence" value="ECO:0007669"/>
    <property type="project" value="TreeGrafter"/>
</dbReference>
<dbReference type="CDD" id="cd23767">
    <property type="entry name" value="IQCD"/>
    <property type="match status" value="1"/>
</dbReference>
<dbReference type="EMBL" id="PDUG01000006">
    <property type="protein sequence ID" value="PIC15158.1"/>
    <property type="molecule type" value="Genomic_DNA"/>
</dbReference>
<dbReference type="SUPFAM" id="SSF47391">
    <property type="entry name" value="Dimerization-anchoring domain of cAMP-dependent PK regulatory subunit"/>
    <property type="match status" value="1"/>
</dbReference>
<dbReference type="SMART" id="SM00394">
    <property type="entry name" value="RIIa"/>
    <property type="match status" value="1"/>
</dbReference>
<dbReference type="PANTHER" id="PTHR10699">
    <property type="entry name" value="NEUROMODULIN"/>
    <property type="match status" value="1"/>
</dbReference>
<dbReference type="InterPro" id="IPR000048">
    <property type="entry name" value="IQ_motif_EF-hand-BS"/>
</dbReference>
<dbReference type="SUPFAM" id="SSF52540">
    <property type="entry name" value="P-loop containing nucleoside triphosphate hydrolases"/>
    <property type="match status" value="1"/>
</dbReference>
<dbReference type="OrthoDB" id="252964at2759"/>
<dbReference type="InterPro" id="IPR047579">
    <property type="entry name" value="DD_CABYR_SP17"/>
</dbReference>
<protein>
    <recommendedName>
        <fullName evidence="2">RIIa domain-containing protein</fullName>
    </recommendedName>
</protein>
<dbReference type="AlphaFoldDB" id="A0A2G5SJD1"/>
<dbReference type="CDD" id="cd12100">
    <property type="entry name" value="DD_CABYR_SP17"/>
    <property type="match status" value="1"/>
</dbReference>
<dbReference type="PROSITE" id="PS50096">
    <property type="entry name" value="IQ"/>
    <property type="match status" value="3"/>
</dbReference>
<dbReference type="InterPro" id="IPR027417">
    <property type="entry name" value="P-loop_NTPase"/>
</dbReference>
<feature type="region of interest" description="Disordered" evidence="1">
    <location>
        <begin position="171"/>
        <end position="204"/>
    </location>
</feature>
<organism evidence="3 4">
    <name type="scientific">Caenorhabditis nigoni</name>
    <dbReference type="NCBI Taxonomy" id="1611254"/>
    <lineage>
        <taxon>Eukaryota</taxon>
        <taxon>Metazoa</taxon>
        <taxon>Ecdysozoa</taxon>
        <taxon>Nematoda</taxon>
        <taxon>Chromadorea</taxon>
        <taxon>Rhabditida</taxon>
        <taxon>Rhabditina</taxon>
        <taxon>Rhabditomorpha</taxon>
        <taxon>Rhabditoidea</taxon>
        <taxon>Rhabditidae</taxon>
        <taxon>Peloderinae</taxon>
        <taxon>Caenorhabditis</taxon>
    </lineage>
</organism>
<feature type="compositionally biased region" description="Basic and acidic residues" evidence="1">
    <location>
        <begin position="179"/>
        <end position="190"/>
    </location>
</feature>
<evidence type="ECO:0000256" key="1">
    <source>
        <dbReference type="SAM" id="MobiDB-lite"/>
    </source>
</evidence>
<evidence type="ECO:0000313" key="4">
    <source>
        <dbReference type="Proteomes" id="UP000230233"/>
    </source>
</evidence>
<proteinExistence type="predicted"/>
<keyword evidence="4" id="KW-1185">Reference proteome</keyword>
<dbReference type="PANTHER" id="PTHR10699:SF11">
    <property type="entry name" value="IGLOO, ISOFORM A"/>
    <property type="match status" value="1"/>
</dbReference>
<name>A0A2G5SJD1_9PELO</name>
<comment type="caution">
    <text evidence="3">The sequence shown here is derived from an EMBL/GenBank/DDBJ whole genome shotgun (WGS) entry which is preliminary data.</text>
</comment>
<sequence length="247" mass="28532">MESDEKELAGRNGKEPRSCESESNISCRYISLIEAQRLSAQTALFFVRYLTRHPYFIAFTLNLYSEPMDPRNKCFVPHDLRPILEALAREVLRTQPADVAEFGHMFFDEYLKHRRENRNILKDPAAYEVFRADLQKKFYEMERPASPMDSAATKIQAAFKGHLVRAHPEKYGMSARTTSSEKLDSADNKKDQKRHSVGGYSIEMDTPEDRAATKIQSEIRGFLTRKHVDKMKKEDTEAATKIQAHIR</sequence>
<reference evidence="4" key="1">
    <citation type="submission" date="2017-10" db="EMBL/GenBank/DDBJ databases">
        <title>Rapid genome shrinkage in a self-fertile nematode reveals novel sperm competition proteins.</title>
        <authorList>
            <person name="Yin D."/>
            <person name="Schwarz E.M."/>
            <person name="Thomas C.G."/>
            <person name="Felde R.L."/>
            <person name="Korf I.F."/>
            <person name="Cutter A.D."/>
            <person name="Schartner C.M."/>
            <person name="Ralston E.J."/>
            <person name="Meyer B.J."/>
            <person name="Haag E.S."/>
        </authorList>
    </citation>
    <scope>NUCLEOTIDE SEQUENCE [LARGE SCALE GENOMIC DNA]</scope>
    <source>
        <strain evidence="4">JU1422</strain>
    </source>
</reference>
<dbReference type="STRING" id="1611254.A0A2G5SJD1"/>
<dbReference type="SMART" id="SM00015">
    <property type="entry name" value="IQ"/>
    <property type="match status" value="2"/>
</dbReference>
<dbReference type="InterPro" id="IPR003117">
    <property type="entry name" value="cAMP_dep_PK_reg_su_I/II_a/b"/>
</dbReference>